<feature type="compositionally biased region" description="Low complexity" evidence="1">
    <location>
        <begin position="147"/>
        <end position="157"/>
    </location>
</feature>
<evidence type="ECO:0000313" key="3">
    <source>
        <dbReference type="Proteomes" id="UP000654075"/>
    </source>
</evidence>
<evidence type="ECO:0000313" key="2">
    <source>
        <dbReference type="EMBL" id="CAE8620005.1"/>
    </source>
</evidence>
<feature type="non-terminal residue" evidence="2">
    <location>
        <position position="210"/>
    </location>
</feature>
<feature type="compositionally biased region" description="Polar residues" evidence="1">
    <location>
        <begin position="55"/>
        <end position="74"/>
    </location>
</feature>
<organism evidence="2 3">
    <name type="scientific">Polarella glacialis</name>
    <name type="common">Dinoflagellate</name>
    <dbReference type="NCBI Taxonomy" id="89957"/>
    <lineage>
        <taxon>Eukaryota</taxon>
        <taxon>Sar</taxon>
        <taxon>Alveolata</taxon>
        <taxon>Dinophyceae</taxon>
        <taxon>Suessiales</taxon>
        <taxon>Suessiaceae</taxon>
        <taxon>Polarella</taxon>
    </lineage>
</organism>
<dbReference type="AlphaFoldDB" id="A0A813G5K0"/>
<proteinExistence type="predicted"/>
<keyword evidence="3" id="KW-1185">Reference proteome</keyword>
<feature type="region of interest" description="Disordered" evidence="1">
    <location>
        <begin position="143"/>
        <end position="210"/>
    </location>
</feature>
<feature type="compositionally biased region" description="Polar residues" evidence="1">
    <location>
        <begin position="35"/>
        <end position="47"/>
    </location>
</feature>
<feature type="compositionally biased region" description="Basic and acidic residues" evidence="1">
    <location>
        <begin position="87"/>
        <end position="101"/>
    </location>
</feature>
<feature type="region of interest" description="Disordered" evidence="1">
    <location>
        <begin position="1"/>
        <end position="117"/>
    </location>
</feature>
<comment type="caution">
    <text evidence="2">The sequence shown here is derived from an EMBL/GenBank/DDBJ whole genome shotgun (WGS) entry which is preliminary data.</text>
</comment>
<dbReference type="EMBL" id="CAJNNV010027284">
    <property type="protein sequence ID" value="CAE8620005.1"/>
    <property type="molecule type" value="Genomic_DNA"/>
</dbReference>
<dbReference type="Proteomes" id="UP000654075">
    <property type="component" value="Unassembled WGS sequence"/>
</dbReference>
<feature type="non-terminal residue" evidence="2">
    <location>
        <position position="1"/>
    </location>
</feature>
<reference evidence="2" key="1">
    <citation type="submission" date="2021-02" db="EMBL/GenBank/DDBJ databases">
        <authorList>
            <person name="Dougan E. K."/>
            <person name="Rhodes N."/>
            <person name="Thang M."/>
            <person name="Chan C."/>
        </authorList>
    </citation>
    <scope>NUCLEOTIDE SEQUENCE</scope>
</reference>
<name>A0A813G5K0_POLGL</name>
<evidence type="ECO:0000256" key="1">
    <source>
        <dbReference type="SAM" id="MobiDB-lite"/>
    </source>
</evidence>
<protein>
    <submittedName>
        <fullName evidence="2">Uncharacterized protein</fullName>
    </submittedName>
</protein>
<sequence>GRSWGRWPMDNAGAAVEGPLKATSAEGSTAAPDTPVSSDYSAPSCGQQGAGFPSANGNFRRSGVATATSNTGRPTSRVVIAPSARMSADKGLRASLEKEVGPDTWGASGTRSVPAPAPHSACRQSGCLASVLLHRPISTTIGHPTVSGSAAPPASSAEGLPRSARSPNRAMYAARGGQITGSWRGGPGVPGPAGSSAASSGMPRSNGRSP</sequence>
<gene>
    <name evidence="2" type="ORF">PGLA1383_LOCUS37571</name>
</gene>
<feature type="compositionally biased region" description="Low complexity" evidence="1">
    <location>
        <begin position="192"/>
        <end position="201"/>
    </location>
</feature>
<accession>A0A813G5K0</accession>